<protein>
    <submittedName>
        <fullName evidence="1">Uncharacterized protein</fullName>
    </submittedName>
</protein>
<organism evidence="1 2">
    <name type="scientific">Methylomusa anaerophila</name>
    <dbReference type="NCBI Taxonomy" id="1930071"/>
    <lineage>
        <taxon>Bacteria</taxon>
        <taxon>Bacillati</taxon>
        <taxon>Bacillota</taxon>
        <taxon>Negativicutes</taxon>
        <taxon>Selenomonadales</taxon>
        <taxon>Sporomusaceae</taxon>
        <taxon>Methylomusa</taxon>
    </lineage>
</organism>
<name>A0A348AMI6_9FIRM</name>
<dbReference type="Proteomes" id="UP000276437">
    <property type="component" value="Chromosome"/>
</dbReference>
<dbReference type="KEGG" id="mana:MAMMFC1_02969"/>
<accession>A0A348AMI6</accession>
<sequence>MNWLVHGWQIVRWILDKGTLMNVLLPENIDKIRMVKRPVAVPYNYRIMYKLAQIVLIMAKCCINKGCSMQKVQMISSGLSSKDEFDRLRSFIEGKMQYPIIRYDPSINRAIVYALAEKLLFKQGNGLFRLTPKGKEFASALEIDEPIMALEKDYLREISNRLTEDKIKSVIADWRTFDVQN</sequence>
<reference evidence="1 2" key="1">
    <citation type="journal article" date="2018" name="Int. J. Syst. Evol. Microbiol.">
        <title>Methylomusa anaerophila gen. nov., sp. nov., an anaerobic methanol-utilizing bacterium isolated from a microbial fuel cell.</title>
        <authorList>
            <person name="Amano N."/>
            <person name="Yamamuro A."/>
            <person name="Miyahara M."/>
            <person name="Kouzuma A."/>
            <person name="Abe T."/>
            <person name="Watanabe K."/>
        </authorList>
    </citation>
    <scope>NUCLEOTIDE SEQUENCE [LARGE SCALE GENOMIC DNA]</scope>
    <source>
        <strain evidence="1 2">MMFC1</strain>
    </source>
</reference>
<gene>
    <name evidence="1" type="ORF">MAMMFC1_02969</name>
</gene>
<proteinExistence type="predicted"/>
<dbReference type="EMBL" id="AP018449">
    <property type="protein sequence ID" value="BBB92284.1"/>
    <property type="molecule type" value="Genomic_DNA"/>
</dbReference>
<evidence type="ECO:0000313" key="1">
    <source>
        <dbReference type="EMBL" id="BBB92284.1"/>
    </source>
</evidence>
<keyword evidence="2" id="KW-1185">Reference proteome</keyword>
<evidence type="ECO:0000313" key="2">
    <source>
        <dbReference type="Proteomes" id="UP000276437"/>
    </source>
</evidence>
<dbReference type="AlphaFoldDB" id="A0A348AMI6"/>